<dbReference type="AlphaFoldDB" id="A0A9P1GC04"/>
<evidence type="ECO:0000313" key="4">
    <source>
        <dbReference type="Proteomes" id="UP001152797"/>
    </source>
</evidence>
<protein>
    <submittedName>
        <fullName evidence="3">WWE domain-containing protein</fullName>
    </submittedName>
</protein>
<name>A0A9P1GC04_9DINO</name>
<dbReference type="EMBL" id="CAMXCT020004022">
    <property type="protein sequence ID" value="CAL1160738.1"/>
    <property type="molecule type" value="Genomic_DNA"/>
</dbReference>
<dbReference type="EMBL" id="CAMXCT010004022">
    <property type="protein sequence ID" value="CAI4007363.1"/>
    <property type="molecule type" value="Genomic_DNA"/>
</dbReference>
<evidence type="ECO:0000313" key="3">
    <source>
        <dbReference type="EMBL" id="CAL4794675.1"/>
    </source>
</evidence>
<dbReference type="Proteomes" id="UP001152797">
    <property type="component" value="Unassembled WGS sequence"/>
</dbReference>
<feature type="chain" id="PRO_5043272953" evidence="1">
    <location>
        <begin position="21"/>
        <end position="217"/>
    </location>
</feature>
<dbReference type="EMBL" id="CAMXCT030004022">
    <property type="protein sequence ID" value="CAL4794675.1"/>
    <property type="molecule type" value="Genomic_DNA"/>
</dbReference>
<organism evidence="2">
    <name type="scientific">Cladocopium goreaui</name>
    <dbReference type="NCBI Taxonomy" id="2562237"/>
    <lineage>
        <taxon>Eukaryota</taxon>
        <taxon>Sar</taxon>
        <taxon>Alveolata</taxon>
        <taxon>Dinophyceae</taxon>
        <taxon>Suessiales</taxon>
        <taxon>Symbiodiniaceae</taxon>
        <taxon>Cladocopium</taxon>
    </lineage>
</organism>
<dbReference type="OrthoDB" id="185375at2759"/>
<dbReference type="Gene3D" id="1.10.3210.10">
    <property type="entry name" value="Hypothetical protein af1432"/>
    <property type="match status" value="1"/>
</dbReference>
<reference evidence="3 4" key="2">
    <citation type="submission" date="2024-05" db="EMBL/GenBank/DDBJ databases">
        <authorList>
            <person name="Chen Y."/>
            <person name="Shah S."/>
            <person name="Dougan E. K."/>
            <person name="Thang M."/>
            <person name="Chan C."/>
        </authorList>
    </citation>
    <scope>NUCLEOTIDE SEQUENCE [LARGE SCALE GENOMIC DNA]</scope>
</reference>
<keyword evidence="4" id="KW-1185">Reference proteome</keyword>
<comment type="caution">
    <text evidence="2">The sequence shown here is derived from an EMBL/GenBank/DDBJ whole genome shotgun (WGS) entry which is preliminary data.</text>
</comment>
<accession>A0A9P1GC04</accession>
<dbReference type="SUPFAM" id="SSF109604">
    <property type="entry name" value="HD-domain/PDEase-like"/>
    <property type="match status" value="1"/>
</dbReference>
<evidence type="ECO:0000256" key="1">
    <source>
        <dbReference type="SAM" id="SignalP"/>
    </source>
</evidence>
<gene>
    <name evidence="2" type="ORF">C1SCF055_LOCUS32927</name>
</gene>
<sequence>MMFMTLFTALAAVFMYYLQPLFFPGEPTSDFKVLQPDDAPVLMEYLKKYEKDLGEDFLAYRNHCLRVMSFTSYFLGKEPESGAKKVLQAALAYHDLGLWSDLKASYLGPSAERARRDLSDSYTEAELKQIEDIIMNHHKYTASPDPLVDAMRKADWLDFTNNLRFPMRSGMPSGNLAKANQEVPLAGFFTALAKRPFAIRPDNPLKASLEVMEIFRW</sequence>
<keyword evidence="1" id="KW-0732">Signal</keyword>
<evidence type="ECO:0000313" key="2">
    <source>
        <dbReference type="EMBL" id="CAI4007363.1"/>
    </source>
</evidence>
<reference evidence="2" key="1">
    <citation type="submission" date="2022-10" db="EMBL/GenBank/DDBJ databases">
        <authorList>
            <person name="Chen Y."/>
            <person name="Dougan E. K."/>
            <person name="Chan C."/>
            <person name="Rhodes N."/>
            <person name="Thang M."/>
        </authorList>
    </citation>
    <scope>NUCLEOTIDE SEQUENCE</scope>
</reference>
<proteinExistence type="predicted"/>
<feature type="signal peptide" evidence="1">
    <location>
        <begin position="1"/>
        <end position="20"/>
    </location>
</feature>